<dbReference type="PANTHER" id="PTHR36440:SF1">
    <property type="entry name" value="PUTATIVE (AFU_ORTHOLOGUE AFUA_8G07350)-RELATED"/>
    <property type="match status" value="1"/>
</dbReference>
<dbReference type="AlphaFoldDB" id="A0A2M8IXB2"/>
<gene>
    <name evidence="2" type="ORF">CVM52_18445</name>
</gene>
<evidence type="ECO:0000313" key="2">
    <source>
        <dbReference type="EMBL" id="PJE35171.1"/>
    </source>
</evidence>
<dbReference type="PANTHER" id="PTHR36440">
    <property type="entry name" value="PUTATIVE (AFU_ORTHOLOGUE AFUA_8G07350)-RELATED"/>
    <property type="match status" value="1"/>
</dbReference>
<comment type="caution">
    <text evidence="2">The sequence shown here is derived from an EMBL/GenBank/DDBJ whole genome shotgun (WGS) entry which is preliminary data.</text>
</comment>
<name>A0A2M8IXB2_9RHOB</name>
<proteinExistence type="predicted"/>
<dbReference type="InterPro" id="IPR011051">
    <property type="entry name" value="RmlC_Cupin_sf"/>
</dbReference>
<dbReference type="RefSeq" id="WP_100163910.1">
    <property type="nucleotide sequence ID" value="NZ_PGTB01000109.1"/>
</dbReference>
<dbReference type="Proteomes" id="UP000231553">
    <property type="component" value="Unassembled WGS sequence"/>
</dbReference>
<dbReference type="Gene3D" id="2.60.120.10">
    <property type="entry name" value="Jelly Rolls"/>
    <property type="match status" value="1"/>
</dbReference>
<dbReference type="InterPro" id="IPR014710">
    <property type="entry name" value="RmlC-like_jellyroll"/>
</dbReference>
<keyword evidence="3" id="KW-1185">Reference proteome</keyword>
<dbReference type="OrthoDB" id="9798709at2"/>
<organism evidence="2 3">
    <name type="scientific">Pseudooceanicola lipolyticus</name>
    <dbReference type="NCBI Taxonomy" id="2029104"/>
    <lineage>
        <taxon>Bacteria</taxon>
        <taxon>Pseudomonadati</taxon>
        <taxon>Pseudomonadota</taxon>
        <taxon>Alphaproteobacteria</taxon>
        <taxon>Rhodobacterales</taxon>
        <taxon>Paracoccaceae</taxon>
        <taxon>Pseudooceanicola</taxon>
    </lineage>
</organism>
<dbReference type="Pfam" id="PF07883">
    <property type="entry name" value="Cupin_2"/>
    <property type="match status" value="1"/>
</dbReference>
<reference evidence="2 3" key="1">
    <citation type="journal article" date="2018" name="Int. J. Syst. Evol. Microbiol.">
        <title>Pseudooceanicola lipolyticus sp. nov., a marine alphaproteobacterium, reclassification of Oceanicola flagellatus as Pseudooceanicola flagellatus comb. nov. and emended description of the genus Pseudooceanicola.</title>
        <authorList>
            <person name="Huang M.-M."/>
            <person name="Guo L.-L."/>
            <person name="Wu Y.-H."/>
            <person name="Lai Q.-L."/>
            <person name="Shao Z.-Z."/>
            <person name="Wang C.-S."/>
            <person name="Wu M."/>
            <person name="Xu X.-W."/>
        </authorList>
    </citation>
    <scope>NUCLEOTIDE SEQUENCE [LARGE SCALE GENOMIC DNA]</scope>
    <source>
        <strain evidence="2 3">157</strain>
    </source>
</reference>
<dbReference type="SUPFAM" id="SSF51182">
    <property type="entry name" value="RmlC-like cupins"/>
    <property type="match status" value="1"/>
</dbReference>
<sequence length="168" mass="17889">MGNALSGSPQYDCAGAYICETDTAEQRWMGEICTRFLATADSTGGQFCVVDETAAQGETVPLHRHVQDVESFYVIAGKITFFIGAAPGVTAGAHSFVHVPGGTVHGFRIASDTARYLIFTTARHGEFYRAISQPAAPGLPAHPEVDWDRVMAAAREFGVELVGELPAA</sequence>
<dbReference type="EMBL" id="PGTB01000109">
    <property type="protein sequence ID" value="PJE35171.1"/>
    <property type="molecule type" value="Genomic_DNA"/>
</dbReference>
<evidence type="ECO:0000259" key="1">
    <source>
        <dbReference type="Pfam" id="PF07883"/>
    </source>
</evidence>
<feature type="domain" description="Cupin type-2" evidence="1">
    <location>
        <begin position="53"/>
        <end position="114"/>
    </location>
</feature>
<dbReference type="InterPro" id="IPR053146">
    <property type="entry name" value="QDO-like"/>
</dbReference>
<accession>A0A2M8IXB2</accession>
<dbReference type="InterPro" id="IPR013096">
    <property type="entry name" value="Cupin_2"/>
</dbReference>
<evidence type="ECO:0000313" key="3">
    <source>
        <dbReference type="Proteomes" id="UP000231553"/>
    </source>
</evidence>
<protein>
    <recommendedName>
        <fullName evidence="1">Cupin type-2 domain-containing protein</fullName>
    </recommendedName>
</protein>